<evidence type="ECO:0000313" key="2">
    <source>
        <dbReference type="Proteomes" id="UP000199365"/>
    </source>
</evidence>
<gene>
    <name evidence="1" type="ORF">SAMN05445850_2246</name>
</gene>
<keyword evidence="2" id="KW-1185">Reference proteome</keyword>
<accession>A0A1H1F3N4</accession>
<name>A0A1H1F3N4_9BURK</name>
<proteinExistence type="predicted"/>
<dbReference type="STRING" id="157910.SAMN05445850_2246"/>
<sequence length="301" mass="34264">MSASIKIFEPLYAPGQVLSEQAFQPLELRDNAHAAWREFYILVDMYRKGMHRQQQITGLFSPKFALKARIDGSRFLEFVQANADADVWMINPFPQLAYFSYTAWMQGEHAHPGLVERSQQLLDACGIAWNLREAPRQSPHTLCYCNFWVGSQSFWESYVGKVLEPIATFLETQSGTEAARGVLEPTIHSDDAPFLPFVAERLFSTYLSLHPELKVAAYPIEGDQVLDYCVSDFEKDIVRYMQKPIDAADRAPVFPPEQIALMDLLCTLSQKYVRAHFSFTPHPHTGQPIDFDRTGKPPANE</sequence>
<dbReference type="AlphaFoldDB" id="A0A1H1F3N4"/>
<organism evidence="1 2">
    <name type="scientific">Paraburkholderia tuberum</name>
    <dbReference type="NCBI Taxonomy" id="157910"/>
    <lineage>
        <taxon>Bacteria</taxon>
        <taxon>Pseudomonadati</taxon>
        <taxon>Pseudomonadota</taxon>
        <taxon>Betaproteobacteria</taxon>
        <taxon>Burkholderiales</taxon>
        <taxon>Burkholderiaceae</taxon>
        <taxon>Paraburkholderia</taxon>
    </lineage>
</organism>
<dbReference type="Proteomes" id="UP000199365">
    <property type="component" value="Unassembled WGS sequence"/>
</dbReference>
<protein>
    <submittedName>
        <fullName evidence="1">Uncharacterized protein</fullName>
    </submittedName>
</protein>
<dbReference type="RefSeq" id="WP_090803320.1">
    <property type="nucleotide sequence ID" value="NZ_FNKX01000001.1"/>
</dbReference>
<reference evidence="2" key="1">
    <citation type="submission" date="2016-10" db="EMBL/GenBank/DDBJ databases">
        <authorList>
            <person name="Varghese N."/>
            <person name="Submissions S."/>
        </authorList>
    </citation>
    <scope>NUCLEOTIDE SEQUENCE [LARGE SCALE GENOMIC DNA]</scope>
    <source>
        <strain evidence="2">DUS833</strain>
    </source>
</reference>
<dbReference type="EMBL" id="FNKX01000001">
    <property type="protein sequence ID" value="SDQ95488.1"/>
    <property type="molecule type" value="Genomic_DNA"/>
</dbReference>
<evidence type="ECO:0000313" key="1">
    <source>
        <dbReference type="EMBL" id="SDQ95488.1"/>
    </source>
</evidence>